<evidence type="ECO:0000313" key="2">
    <source>
        <dbReference type="EMBL" id="TGD56714.1"/>
    </source>
</evidence>
<keyword evidence="1" id="KW-0812">Transmembrane</keyword>
<evidence type="ECO:0000313" key="3">
    <source>
        <dbReference type="Proteomes" id="UP000297407"/>
    </source>
</evidence>
<feature type="transmembrane region" description="Helical" evidence="1">
    <location>
        <begin position="195"/>
        <end position="213"/>
    </location>
</feature>
<name>A0A4Z0L309_9FLAO</name>
<evidence type="ECO:0008006" key="4">
    <source>
        <dbReference type="Google" id="ProtNLM"/>
    </source>
</evidence>
<gene>
    <name evidence="2" type="ORF">E4635_14830</name>
</gene>
<dbReference type="AlphaFoldDB" id="A0A4Z0L309"/>
<keyword evidence="3" id="KW-1185">Reference proteome</keyword>
<dbReference type="RefSeq" id="WP_135527487.1">
    <property type="nucleotide sequence ID" value="NZ_SRLH01000009.1"/>
</dbReference>
<keyword evidence="1" id="KW-1133">Transmembrane helix</keyword>
<dbReference type="EMBL" id="SRLH01000009">
    <property type="protein sequence ID" value="TGD56714.1"/>
    <property type="molecule type" value="Genomic_DNA"/>
</dbReference>
<dbReference type="Proteomes" id="UP000297407">
    <property type="component" value="Unassembled WGS sequence"/>
</dbReference>
<dbReference type="OrthoDB" id="117053at2"/>
<protein>
    <recommendedName>
        <fullName evidence="4">Class I SAM-dependent methyltransferase</fullName>
    </recommendedName>
</protein>
<accession>A0A4Z0L309</accession>
<evidence type="ECO:0000256" key="1">
    <source>
        <dbReference type="SAM" id="Phobius"/>
    </source>
</evidence>
<keyword evidence="1" id="KW-0472">Membrane</keyword>
<proteinExistence type="predicted"/>
<sequence>MSRIHLFEFEDMNWFPAFLRNYITDFLQFLSNKTNMFQKGIPIIEKGLDKTGTSLIVDLASGGGGGMLRINEELSKTNRIFKILLTDYYPNLAAFEYTKKKSSNFYSIDTPVDARNVPENLKGLRTQFLSFHHFNPTDAQQILQNAVNAKSGIAIFEAQERSAASIVSMLFSPITVFIMTPFIRPFRLGRIVFTYLIPIVPLVVLWDGLVSSLRTYSVAEMKALVAKLDNADGFEWEIERVKSGPAYILYLLGYPKPVN</sequence>
<organism evidence="2 3">
    <name type="scientific">Flavobacterium humi</name>
    <dbReference type="NCBI Taxonomy" id="2562683"/>
    <lineage>
        <taxon>Bacteria</taxon>
        <taxon>Pseudomonadati</taxon>
        <taxon>Bacteroidota</taxon>
        <taxon>Flavobacteriia</taxon>
        <taxon>Flavobacteriales</taxon>
        <taxon>Flavobacteriaceae</taxon>
        <taxon>Flavobacterium</taxon>
    </lineage>
</organism>
<reference evidence="2 3" key="1">
    <citation type="submission" date="2019-04" db="EMBL/GenBank/DDBJ databases">
        <title>Flavobacterium sp. strain DS2-A Genome sequencing and assembly.</title>
        <authorList>
            <person name="Kim I."/>
        </authorList>
    </citation>
    <scope>NUCLEOTIDE SEQUENCE [LARGE SCALE GENOMIC DNA]</scope>
    <source>
        <strain evidence="2 3">DS2-A</strain>
    </source>
</reference>
<comment type="caution">
    <text evidence="2">The sequence shown here is derived from an EMBL/GenBank/DDBJ whole genome shotgun (WGS) entry which is preliminary data.</text>
</comment>